<evidence type="ECO:0000313" key="7">
    <source>
        <dbReference type="EMBL" id="MBC2666843.1"/>
    </source>
</evidence>
<feature type="transmembrane region" description="Helical" evidence="5">
    <location>
        <begin position="293"/>
        <end position="314"/>
    </location>
</feature>
<evidence type="ECO:0000256" key="2">
    <source>
        <dbReference type="ARBA" id="ARBA00022692"/>
    </source>
</evidence>
<feature type="transmembrane region" description="Helical" evidence="5">
    <location>
        <begin position="227"/>
        <end position="248"/>
    </location>
</feature>
<dbReference type="GO" id="GO:0046943">
    <property type="term" value="F:carboxylic acid transmembrane transporter activity"/>
    <property type="evidence" value="ECO:0007669"/>
    <property type="project" value="TreeGrafter"/>
</dbReference>
<dbReference type="PROSITE" id="PS00216">
    <property type="entry name" value="SUGAR_TRANSPORT_1"/>
    <property type="match status" value="1"/>
</dbReference>
<evidence type="ECO:0000313" key="8">
    <source>
        <dbReference type="Proteomes" id="UP000566813"/>
    </source>
</evidence>
<dbReference type="SUPFAM" id="SSF103473">
    <property type="entry name" value="MFS general substrate transporter"/>
    <property type="match status" value="1"/>
</dbReference>
<dbReference type="Proteomes" id="UP000566813">
    <property type="component" value="Unassembled WGS sequence"/>
</dbReference>
<dbReference type="PANTHER" id="PTHR23508">
    <property type="entry name" value="CARBOXYLIC ACID TRANSPORTER PROTEIN HOMOLOG"/>
    <property type="match status" value="1"/>
</dbReference>
<dbReference type="GO" id="GO:0005886">
    <property type="term" value="C:plasma membrane"/>
    <property type="evidence" value="ECO:0007669"/>
    <property type="project" value="TreeGrafter"/>
</dbReference>
<feature type="transmembrane region" description="Helical" evidence="5">
    <location>
        <begin position="147"/>
        <end position="170"/>
    </location>
</feature>
<evidence type="ECO:0000256" key="3">
    <source>
        <dbReference type="ARBA" id="ARBA00022989"/>
    </source>
</evidence>
<gene>
    <name evidence="7" type="ORF">H7F51_15095</name>
</gene>
<accession>A0A7X1FTT7</accession>
<reference evidence="7 8" key="1">
    <citation type="submission" date="2020-08" db="EMBL/GenBank/DDBJ databases">
        <title>The genome sequence of type strain Novosphingobium flavum NBRC 111647.</title>
        <authorList>
            <person name="Liu Y."/>
        </authorList>
    </citation>
    <scope>NUCLEOTIDE SEQUENCE [LARGE SCALE GENOMIC DNA]</scope>
    <source>
        <strain evidence="7 8">NBRC 111647</strain>
    </source>
</reference>
<feature type="transmembrane region" description="Helical" evidence="5">
    <location>
        <begin position="117"/>
        <end position="140"/>
    </location>
</feature>
<dbReference type="AlphaFoldDB" id="A0A7X1FTT7"/>
<dbReference type="InterPro" id="IPR036259">
    <property type="entry name" value="MFS_trans_sf"/>
</dbReference>
<comment type="subcellular location">
    <subcellularLocation>
        <location evidence="1">Membrane</location>
        <topology evidence="1">Multi-pass membrane protein</topology>
    </subcellularLocation>
</comment>
<evidence type="ECO:0000256" key="1">
    <source>
        <dbReference type="ARBA" id="ARBA00004141"/>
    </source>
</evidence>
<dbReference type="Gene3D" id="1.20.1250.20">
    <property type="entry name" value="MFS general substrate transporter like domains"/>
    <property type="match status" value="2"/>
</dbReference>
<keyword evidence="8" id="KW-1185">Reference proteome</keyword>
<dbReference type="InterPro" id="IPR005829">
    <property type="entry name" value="Sugar_transporter_CS"/>
</dbReference>
<comment type="caution">
    <text evidence="7">The sequence shown here is derived from an EMBL/GenBank/DDBJ whole genome shotgun (WGS) entry which is preliminary data.</text>
</comment>
<keyword evidence="4 5" id="KW-0472">Membrane</keyword>
<keyword evidence="2 5" id="KW-0812">Transmembrane</keyword>
<proteinExistence type="predicted"/>
<evidence type="ECO:0000256" key="4">
    <source>
        <dbReference type="ARBA" id="ARBA00023136"/>
    </source>
</evidence>
<dbReference type="PANTHER" id="PTHR23508:SF10">
    <property type="entry name" value="CARBOXYLIC ACID TRANSPORTER PROTEIN HOMOLOG"/>
    <property type="match status" value="1"/>
</dbReference>
<feature type="transmembrane region" description="Helical" evidence="5">
    <location>
        <begin position="176"/>
        <end position="198"/>
    </location>
</feature>
<dbReference type="Pfam" id="PF07690">
    <property type="entry name" value="MFS_1"/>
    <property type="match status" value="1"/>
</dbReference>
<keyword evidence="3 5" id="KW-1133">Transmembrane helix</keyword>
<dbReference type="InterPro" id="IPR020846">
    <property type="entry name" value="MFS_dom"/>
</dbReference>
<feature type="transmembrane region" description="Helical" evidence="5">
    <location>
        <begin position="379"/>
        <end position="397"/>
    </location>
</feature>
<feature type="transmembrane region" description="Helical" evidence="5">
    <location>
        <begin position="320"/>
        <end position="338"/>
    </location>
</feature>
<feature type="transmembrane region" description="Helical" evidence="5">
    <location>
        <begin position="260"/>
        <end position="281"/>
    </location>
</feature>
<organism evidence="7 8">
    <name type="scientific">Novosphingobium flavum</name>
    <dbReference type="NCBI Taxonomy" id="1778672"/>
    <lineage>
        <taxon>Bacteria</taxon>
        <taxon>Pseudomonadati</taxon>
        <taxon>Pseudomonadota</taxon>
        <taxon>Alphaproteobacteria</taxon>
        <taxon>Sphingomonadales</taxon>
        <taxon>Sphingomonadaceae</taxon>
        <taxon>Novosphingobium</taxon>
    </lineage>
</organism>
<dbReference type="PROSITE" id="PS50850">
    <property type="entry name" value="MFS"/>
    <property type="match status" value="1"/>
</dbReference>
<name>A0A7X1FTT7_9SPHN</name>
<protein>
    <submittedName>
        <fullName evidence="7">MFS transporter</fullName>
    </submittedName>
</protein>
<sequence length="403" mass="42201">MHVASAPAEAGSAPQDWTRQAALIVAFCFVLNMVDGMDVLVLSYVAPALQRTWAASPAEFSIAFSAGLAGMAVGGLVIAPMADRFGRRRMVVFSLLLMTVAIIASSMAASVAELSGFRFFVGIGIGTVLACIAAIAARVAPDKHRNFAVGVLQAGYPIGAMISGFVTAWALPRFGWQHVMIGTATVSALCVPLVLTILPARLPGTLAAAQKISLGEIVAGERKRSSILLWISTICGFMALYFITSWIAKLAIEAGLPETQAIIASAIYNFGAFSGTFAMSLAGTRYDIRKISWILLALTAVIFLIFGGITMPLAGVLVTAYLMGVALQGGFNALYPIAARVYPDEIRATGIGWAMGIGRIGAFTGPLIGGWALAAHLPLVAVFGIFCIPLLIAAASVRTIRFA</sequence>
<feature type="transmembrane region" description="Helical" evidence="5">
    <location>
        <begin position="350"/>
        <end position="373"/>
    </location>
</feature>
<feature type="transmembrane region" description="Helical" evidence="5">
    <location>
        <begin position="91"/>
        <end position="111"/>
    </location>
</feature>
<feature type="transmembrane region" description="Helical" evidence="5">
    <location>
        <begin position="58"/>
        <end position="79"/>
    </location>
</feature>
<dbReference type="InterPro" id="IPR011701">
    <property type="entry name" value="MFS"/>
</dbReference>
<evidence type="ECO:0000256" key="5">
    <source>
        <dbReference type="SAM" id="Phobius"/>
    </source>
</evidence>
<dbReference type="RefSeq" id="WP_185665138.1">
    <property type="nucleotide sequence ID" value="NZ_JACLAW010000012.1"/>
</dbReference>
<feature type="transmembrane region" description="Helical" evidence="5">
    <location>
        <begin position="21"/>
        <end position="46"/>
    </location>
</feature>
<evidence type="ECO:0000259" key="6">
    <source>
        <dbReference type="PROSITE" id="PS50850"/>
    </source>
</evidence>
<dbReference type="EMBL" id="JACLAW010000012">
    <property type="protein sequence ID" value="MBC2666843.1"/>
    <property type="molecule type" value="Genomic_DNA"/>
</dbReference>
<feature type="domain" description="Major facilitator superfamily (MFS) profile" evidence="6">
    <location>
        <begin position="24"/>
        <end position="403"/>
    </location>
</feature>